<dbReference type="InterPro" id="IPR022226">
    <property type="entry name" value="DUF3752"/>
</dbReference>
<feature type="compositionally biased region" description="Low complexity" evidence="1">
    <location>
        <begin position="147"/>
        <end position="158"/>
    </location>
</feature>
<dbReference type="Pfam" id="PF12572">
    <property type="entry name" value="DUF3752"/>
    <property type="match status" value="1"/>
</dbReference>
<proteinExistence type="predicted"/>
<comment type="caution">
    <text evidence="3">The sequence shown here is derived from an EMBL/GenBank/DDBJ whole genome shotgun (WGS) entry which is preliminary data.</text>
</comment>
<dbReference type="EMBL" id="JAVRRG010000170">
    <property type="protein sequence ID" value="KAK5079821.1"/>
    <property type="molecule type" value="Genomic_DNA"/>
</dbReference>
<feature type="compositionally biased region" description="Basic and acidic residues" evidence="1">
    <location>
        <begin position="160"/>
        <end position="174"/>
    </location>
</feature>
<feature type="compositionally biased region" description="Polar residues" evidence="1">
    <location>
        <begin position="263"/>
        <end position="274"/>
    </location>
</feature>
<feature type="domain" description="DUF3752" evidence="2">
    <location>
        <begin position="126"/>
        <end position="269"/>
    </location>
</feature>
<feature type="compositionally biased region" description="Polar residues" evidence="1">
    <location>
        <begin position="88"/>
        <end position="106"/>
    </location>
</feature>
<accession>A0ABR0JYR9</accession>
<evidence type="ECO:0000259" key="2">
    <source>
        <dbReference type="Pfam" id="PF12572"/>
    </source>
</evidence>
<organism evidence="3 4">
    <name type="scientific">Lithohypha guttulata</name>
    <dbReference type="NCBI Taxonomy" id="1690604"/>
    <lineage>
        <taxon>Eukaryota</taxon>
        <taxon>Fungi</taxon>
        <taxon>Dikarya</taxon>
        <taxon>Ascomycota</taxon>
        <taxon>Pezizomycotina</taxon>
        <taxon>Eurotiomycetes</taxon>
        <taxon>Chaetothyriomycetidae</taxon>
        <taxon>Chaetothyriales</taxon>
        <taxon>Trichomeriaceae</taxon>
        <taxon>Lithohypha</taxon>
    </lineage>
</organism>
<evidence type="ECO:0000313" key="4">
    <source>
        <dbReference type="Proteomes" id="UP001345013"/>
    </source>
</evidence>
<gene>
    <name evidence="3" type="ORF">LTR24_008916</name>
</gene>
<dbReference type="Proteomes" id="UP001345013">
    <property type="component" value="Unassembled WGS sequence"/>
</dbReference>
<dbReference type="InterPro" id="IPR046331">
    <property type="entry name" value="GPAM1-like"/>
</dbReference>
<dbReference type="PANTHER" id="PTHR46370">
    <property type="entry name" value="GPALPP MOTIFS-CONTAINING PROTEIN 1"/>
    <property type="match status" value="1"/>
</dbReference>
<evidence type="ECO:0000313" key="3">
    <source>
        <dbReference type="EMBL" id="KAK5079821.1"/>
    </source>
</evidence>
<dbReference type="PANTHER" id="PTHR46370:SF1">
    <property type="entry name" value="GPALPP MOTIFS-CONTAINING PROTEIN 1"/>
    <property type="match status" value="1"/>
</dbReference>
<feature type="compositionally biased region" description="Basic and acidic residues" evidence="1">
    <location>
        <begin position="253"/>
        <end position="262"/>
    </location>
</feature>
<keyword evidence="4" id="KW-1185">Reference proteome</keyword>
<protein>
    <recommendedName>
        <fullName evidence="2">DUF3752 domain-containing protein</fullName>
    </recommendedName>
</protein>
<reference evidence="3 4" key="1">
    <citation type="submission" date="2023-08" db="EMBL/GenBank/DDBJ databases">
        <title>Black Yeasts Isolated from many extreme environments.</title>
        <authorList>
            <person name="Coleine C."/>
            <person name="Stajich J.E."/>
            <person name="Selbmann L."/>
        </authorList>
    </citation>
    <scope>NUCLEOTIDE SEQUENCE [LARGE SCALE GENOMIC DNA]</scope>
    <source>
        <strain evidence="3 4">CCFEE 5885</strain>
    </source>
</reference>
<name>A0ABR0JYR9_9EURO</name>
<feature type="region of interest" description="Disordered" evidence="1">
    <location>
        <begin position="1"/>
        <end position="274"/>
    </location>
</feature>
<sequence>MPIGPQLPATAEKRKRSGQSEGSDSDDGVGPLPPNADQNNTVSKKARVLGPSLPPQKPHQQQHPAPKADSDSGNSSDDDFGPAMPTRSDASSGKPSASTKGAQPETSSASASVARSKRDEWMTLAPVSGDWSQRVDPTKLKNRKFNTGKSGSTSSAGADAWHETPEQKQARLQREVLGTKGEKGPKSKSMAPTTTEEDLETARRMQEYSQQRGPSLYDAHTKTHKVEKDDDPSARAFDREKDIAGGLQLNSTQRREMMKKSSDFNSRFSSAKYL</sequence>
<feature type="compositionally biased region" description="Basic and acidic residues" evidence="1">
    <location>
        <begin position="219"/>
        <end position="243"/>
    </location>
</feature>
<feature type="compositionally biased region" description="Low complexity" evidence="1">
    <location>
        <begin position="58"/>
        <end position="75"/>
    </location>
</feature>
<evidence type="ECO:0000256" key="1">
    <source>
        <dbReference type="SAM" id="MobiDB-lite"/>
    </source>
</evidence>